<reference evidence="4" key="1">
    <citation type="journal article" date="2020" name="Stud. Mycol.">
        <title>101 Dothideomycetes genomes: a test case for predicting lifestyles and emergence of pathogens.</title>
        <authorList>
            <person name="Haridas S."/>
            <person name="Albert R."/>
            <person name="Binder M."/>
            <person name="Bloem J."/>
            <person name="Labutti K."/>
            <person name="Salamov A."/>
            <person name="Andreopoulos B."/>
            <person name="Baker S."/>
            <person name="Barry K."/>
            <person name="Bills G."/>
            <person name="Bluhm B."/>
            <person name="Cannon C."/>
            <person name="Castanera R."/>
            <person name="Culley D."/>
            <person name="Daum C."/>
            <person name="Ezra D."/>
            <person name="Gonzalez J."/>
            <person name="Henrissat B."/>
            <person name="Kuo A."/>
            <person name="Liang C."/>
            <person name="Lipzen A."/>
            <person name="Lutzoni F."/>
            <person name="Magnuson J."/>
            <person name="Mondo S."/>
            <person name="Nolan M."/>
            <person name="Ohm R."/>
            <person name="Pangilinan J."/>
            <person name="Park H.-J."/>
            <person name="Ramirez L."/>
            <person name="Alfaro M."/>
            <person name="Sun H."/>
            <person name="Tritt A."/>
            <person name="Yoshinaga Y."/>
            <person name="Zwiers L.-H."/>
            <person name="Turgeon B."/>
            <person name="Goodwin S."/>
            <person name="Spatafora J."/>
            <person name="Crous P."/>
            <person name="Grigoriev I."/>
        </authorList>
    </citation>
    <scope>NUCLEOTIDE SEQUENCE</scope>
    <source>
        <strain evidence="4">CBS 130266</strain>
    </source>
</reference>
<dbReference type="EMBL" id="MU007084">
    <property type="protein sequence ID" value="KAF2423187.1"/>
    <property type="molecule type" value="Genomic_DNA"/>
</dbReference>
<feature type="chain" id="PRO_5040210469" evidence="2">
    <location>
        <begin position="17"/>
        <end position="557"/>
    </location>
</feature>
<feature type="domain" description="Carboxylesterase type B" evidence="3">
    <location>
        <begin position="38"/>
        <end position="514"/>
    </location>
</feature>
<dbReference type="SUPFAM" id="SSF53474">
    <property type="entry name" value="alpha/beta-Hydrolases"/>
    <property type="match status" value="1"/>
</dbReference>
<dbReference type="InterPro" id="IPR029058">
    <property type="entry name" value="AB_hydrolase_fold"/>
</dbReference>
<feature type="region of interest" description="Disordered" evidence="1">
    <location>
        <begin position="84"/>
        <end position="108"/>
    </location>
</feature>
<accession>A0A9P4NIR5</accession>
<dbReference type="Proteomes" id="UP000800235">
    <property type="component" value="Unassembled WGS sequence"/>
</dbReference>
<dbReference type="OrthoDB" id="408631at2759"/>
<evidence type="ECO:0000259" key="3">
    <source>
        <dbReference type="Pfam" id="PF00135"/>
    </source>
</evidence>
<protein>
    <submittedName>
        <fullName evidence="4">Alpha/beta-hydrolase</fullName>
    </submittedName>
</protein>
<feature type="compositionally biased region" description="Polar residues" evidence="1">
    <location>
        <begin position="84"/>
        <end position="100"/>
    </location>
</feature>
<dbReference type="Pfam" id="PF00135">
    <property type="entry name" value="COesterase"/>
    <property type="match status" value="1"/>
</dbReference>
<evidence type="ECO:0000313" key="4">
    <source>
        <dbReference type="EMBL" id="KAF2423187.1"/>
    </source>
</evidence>
<comment type="caution">
    <text evidence="4">The sequence shown here is derived from an EMBL/GenBank/DDBJ whole genome shotgun (WGS) entry which is preliminary data.</text>
</comment>
<dbReference type="Gene3D" id="3.40.50.1820">
    <property type="entry name" value="alpha/beta hydrolase"/>
    <property type="match status" value="1"/>
</dbReference>
<evidence type="ECO:0000256" key="2">
    <source>
        <dbReference type="SAM" id="SignalP"/>
    </source>
</evidence>
<dbReference type="InterPro" id="IPR002018">
    <property type="entry name" value="CarbesteraseB"/>
</dbReference>
<proteinExistence type="predicted"/>
<keyword evidence="2" id="KW-0732">Signal</keyword>
<gene>
    <name evidence="4" type="ORF">EJ08DRAFT_456320</name>
</gene>
<feature type="signal peptide" evidence="2">
    <location>
        <begin position="1"/>
        <end position="16"/>
    </location>
</feature>
<evidence type="ECO:0000313" key="5">
    <source>
        <dbReference type="Proteomes" id="UP000800235"/>
    </source>
</evidence>
<dbReference type="PANTHER" id="PTHR11559">
    <property type="entry name" value="CARBOXYLESTERASE"/>
    <property type="match status" value="1"/>
</dbReference>
<sequence length="557" mass="59868">MVGFLKHLLFYPLVSAALSSATGLGIHFENENQESALLKLDYATYRGVYNATNDVYVFKNIRFAAPPLGNLRWAKPAVPLNTTEIQDGSAGRSCTQSGSAGRSPLPGPSTAGEDCLFLDLTVPSKAIKDPSLKLPVMAWYYGGAYVVGSKEQRGGAEAFIKAAEGNLIWVAGNYRLGAYGFLTGTTVEKEAVPNAGFWDQRAVLEWIQKNIALVGGDSKTVTAMGISAGAGSILHHLIFEGGKLDPLFKRAIIQSPGYTNFQARQDRPGKLEQSYKRFEDLAGCAGKGIACLRTLNETALKDASDKANSGQTQGSFAFGPAPDGSLIEKAPVLHFDSGRYWKGIESIISSHVTNEGGTFIDRSITNDAGFDAMILRSYGNRSELAPFREKVIKQLYPPVGTAGSNYKSITDRLTQYASEMSFTCHNRLLADAYPGKTYSVQYAVPPGGHGSDQAGTFFNSLAPQNAGLSKSDVEGRLAFQSYLASFAVTGDPNKKRNKAATIEWPLTTGEKDVTLSNVLNVASLTGSSGLSLIKDDQQVKDRCSYYTDLAKAMDNLA</sequence>
<dbReference type="AlphaFoldDB" id="A0A9P4NIR5"/>
<keyword evidence="5" id="KW-1185">Reference proteome</keyword>
<name>A0A9P4NIR5_9PEZI</name>
<evidence type="ECO:0000256" key="1">
    <source>
        <dbReference type="SAM" id="MobiDB-lite"/>
    </source>
</evidence>
<organism evidence="4 5">
    <name type="scientific">Tothia fuscella</name>
    <dbReference type="NCBI Taxonomy" id="1048955"/>
    <lineage>
        <taxon>Eukaryota</taxon>
        <taxon>Fungi</taxon>
        <taxon>Dikarya</taxon>
        <taxon>Ascomycota</taxon>
        <taxon>Pezizomycotina</taxon>
        <taxon>Dothideomycetes</taxon>
        <taxon>Pleosporomycetidae</taxon>
        <taxon>Venturiales</taxon>
        <taxon>Cylindrosympodiaceae</taxon>
        <taxon>Tothia</taxon>
    </lineage>
</organism>
<dbReference type="InterPro" id="IPR050309">
    <property type="entry name" value="Type-B_Carboxylest/Lipase"/>
</dbReference>